<dbReference type="PANTHER" id="PTHR13076:SF8">
    <property type="entry name" value="COILED-COIL AND C2 DOMAIN-CONTAINING PROTEIN 1A"/>
    <property type="match status" value="1"/>
</dbReference>
<gene>
    <name evidence="6" type="ORF">NDU88_001403</name>
</gene>
<dbReference type="InterPro" id="IPR006608">
    <property type="entry name" value="CC2D1A/B_DM14"/>
</dbReference>
<feature type="domain" description="C2" evidence="5">
    <location>
        <begin position="694"/>
        <end position="828"/>
    </location>
</feature>
<dbReference type="PROSITE" id="PS50004">
    <property type="entry name" value="C2"/>
    <property type="match status" value="1"/>
</dbReference>
<comment type="caution">
    <text evidence="6">The sequence shown here is derived from an EMBL/GenBank/DDBJ whole genome shotgun (WGS) entry which is preliminary data.</text>
</comment>
<dbReference type="Pfam" id="PF21528">
    <property type="entry name" value="CC2D1A-B_DM14"/>
    <property type="match status" value="3"/>
</dbReference>
<evidence type="ECO:0000313" key="6">
    <source>
        <dbReference type="EMBL" id="KAJ1160913.1"/>
    </source>
</evidence>
<dbReference type="Proteomes" id="UP001066276">
    <property type="component" value="Chromosome 4_2"/>
</dbReference>
<feature type="compositionally biased region" description="Polar residues" evidence="4">
    <location>
        <begin position="229"/>
        <end position="239"/>
    </location>
</feature>
<feature type="compositionally biased region" description="Polar residues" evidence="4">
    <location>
        <begin position="521"/>
        <end position="534"/>
    </location>
</feature>
<keyword evidence="2" id="KW-0175">Coiled coil</keyword>
<evidence type="ECO:0000313" key="7">
    <source>
        <dbReference type="Proteomes" id="UP001066276"/>
    </source>
</evidence>
<dbReference type="PANTHER" id="PTHR13076">
    <property type="entry name" value="COILED-COIL AND C2 DOMAIN-CONTAINING PROTEIN 1-LIKE"/>
    <property type="match status" value="1"/>
</dbReference>
<accession>A0AAV7SA07</accession>
<feature type="compositionally biased region" description="Low complexity" evidence="4">
    <location>
        <begin position="285"/>
        <end position="294"/>
    </location>
</feature>
<dbReference type="SMART" id="SM00239">
    <property type="entry name" value="C2"/>
    <property type="match status" value="1"/>
</dbReference>
<dbReference type="GO" id="GO:0001227">
    <property type="term" value="F:DNA-binding transcription repressor activity, RNA polymerase II-specific"/>
    <property type="evidence" value="ECO:0007669"/>
    <property type="project" value="InterPro"/>
</dbReference>
<feature type="compositionally biased region" description="Acidic residues" evidence="4">
    <location>
        <begin position="489"/>
        <end position="498"/>
    </location>
</feature>
<keyword evidence="7" id="KW-1185">Reference proteome</keyword>
<dbReference type="InterPro" id="IPR035892">
    <property type="entry name" value="C2_domain_sf"/>
</dbReference>
<sequence length="1003" mass="110892">MDRKQRGRGAARGQGAARAREMGLLVDFSPGGLMMGSAAAEDDDVENDADLEAELLALTGGKPSGGREKPKGKVPLPMEHIERMAAMCMKDLDEEDGEDDEDLENNDELLAELDDVLGEEVVPMPSKPTAAQLSSVPAASGSLESTVVERLDMYKTAITNAKQAGESSKVRRYERGLKTLESMLVSVQKGKAINEEELPPPVAVGKSRSAEETPEAMRGTLVEPERNAAPSQQVNSHSSLPAEPPVPMRLPPAVLPKAKLPPPVPAKPVDPPVDIPTPAAPRLASTSSGSQDSSAKALFLGRQREYKLAALNAKKHGDTEMATQYYRIAKGMDHILTALEKGETIDLGSMPPPPDQLPKQKLSPSPQHLVPSPIAVTPAGSAAPPGVTGIPPPPRDMLEAMQQRMDRYKTAAAQAKEKGDDRKARMHERIVKQYQDAIRSHKAGKTVDFSELPVPPGFPPLQGMEPPVGDQSIAGVLESAMKLARQDDNEVDEEEDPENVQKNGGHPLPGRHAPAMRPMQVPSNRSAQEATTPPGSAKPSPKISTKAQQQLDFLEGRKKQLMQAALRAKQKNDMEGAKLHLRQAKGLDPMIEASQSGLPVDISKVPQAPVNAEDFTLAPRRGSNVPAKTTAQYTDLMELLKQQHEMCMSYSKQFTHLGNITETTKFEKMAADSKKNIEILKQAHAKGFPLPKFHYEERTFSIVKIFPDLNTNDMVLIVVKGINLPAPPGSSPNDLDSYVRFEFPYPNMEEAQRDKTNVIKNTNCPEFKEQFKLFINRGHRGLKRAIQTKGIKFEVIHKGGLFKPDRTVGTAQLKLEALETHCEIREIIELLDGRRPTGGKLEVIVRIREPLTSQQLDKATEKWLVIEPLSMPPVALPKPKEKPPVMKEVGNRAGYTLQSLNVLAFERERLEKKIHHYKQMQSQPPNELLNQHRNIIQHFQWQKAHLEQGGPAARKEYVTQLERFLQLYTEAVRRLGQEGKRDAAKDALYKRNLVENELQRFRR</sequence>
<feature type="compositionally biased region" description="Pro residues" evidence="4">
    <location>
        <begin position="242"/>
        <end position="279"/>
    </location>
</feature>
<feature type="region of interest" description="Disordered" evidence="4">
    <location>
        <begin position="484"/>
        <end position="547"/>
    </location>
</feature>
<dbReference type="InterPro" id="IPR039725">
    <property type="entry name" value="CC2D1A/B"/>
</dbReference>
<evidence type="ECO:0000256" key="3">
    <source>
        <dbReference type="ARBA" id="ARBA00068693"/>
    </source>
</evidence>
<name>A0AAV7SA07_PLEWA</name>
<dbReference type="CDD" id="cd08690">
    <property type="entry name" value="C2_Freud-1"/>
    <property type="match status" value="1"/>
</dbReference>
<feature type="region of interest" description="Disordered" evidence="4">
    <location>
        <begin position="344"/>
        <end position="368"/>
    </location>
</feature>
<proteinExistence type="inferred from homology"/>
<evidence type="ECO:0000256" key="4">
    <source>
        <dbReference type="SAM" id="MobiDB-lite"/>
    </source>
</evidence>
<dbReference type="InterPro" id="IPR037772">
    <property type="entry name" value="C2_Freud"/>
</dbReference>
<reference evidence="6" key="1">
    <citation type="journal article" date="2022" name="bioRxiv">
        <title>Sequencing and chromosome-scale assembly of the giantPleurodeles waltlgenome.</title>
        <authorList>
            <person name="Brown T."/>
            <person name="Elewa A."/>
            <person name="Iarovenko S."/>
            <person name="Subramanian E."/>
            <person name="Araus A.J."/>
            <person name="Petzold A."/>
            <person name="Susuki M."/>
            <person name="Suzuki K.-i.T."/>
            <person name="Hayashi T."/>
            <person name="Toyoda A."/>
            <person name="Oliveira C."/>
            <person name="Osipova E."/>
            <person name="Leigh N.D."/>
            <person name="Simon A."/>
            <person name="Yun M.H."/>
        </authorList>
    </citation>
    <scope>NUCLEOTIDE SEQUENCE</scope>
    <source>
        <strain evidence="6">20211129_DDA</strain>
        <tissue evidence="6">Liver</tissue>
    </source>
</reference>
<evidence type="ECO:0000259" key="5">
    <source>
        <dbReference type="PROSITE" id="PS50004"/>
    </source>
</evidence>
<dbReference type="SUPFAM" id="SSF49562">
    <property type="entry name" value="C2 domain (Calcium/lipid-binding domain, CaLB)"/>
    <property type="match status" value="1"/>
</dbReference>
<comment type="similarity">
    <text evidence="1">Belongs to the CC2D1 family.</text>
</comment>
<dbReference type="Gene3D" id="2.60.40.150">
    <property type="entry name" value="C2 domain"/>
    <property type="match status" value="1"/>
</dbReference>
<feature type="region of interest" description="Disordered" evidence="4">
    <location>
        <begin position="57"/>
        <end position="77"/>
    </location>
</feature>
<dbReference type="SMART" id="SM00685">
    <property type="entry name" value="DM14"/>
    <property type="match status" value="4"/>
</dbReference>
<organism evidence="6 7">
    <name type="scientific">Pleurodeles waltl</name>
    <name type="common">Iberian ribbed newt</name>
    <dbReference type="NCBI Taxonomy" id="8319"/>
    <lineage>
        <taxon>Eukaryota</taxon>
        <taxon>Metazoa</taxon>
        <taxon>Chordata</taxon>
        <taxon>Craniata</taxon>
        <taxon>Vertebrata</taxon>
        <taxon>Euteleostomi</taxon>
        <taxon>Amphibia</taxon>
        <taxon>Batrachia</taxon>
        <taxon>Caudata</taxon>
        <taxon>Salamandroidea</taxon>
        <taxon>Salamandridae</taxon>
        <taxon>Pleurodelinae</taxon>
        <taxon>Pleurodeles</taxon>
    </lineage>
</organism>
<feature type="region of interest" description="Disordered" evidence="4">
    <location>
        <begin position="196"/>
        <end position="294"/>
    </location>
</feature>
<dbReference type="InterPro" id="IPR000008">
    <property type="entry name" value="C2_dom"/>
</dbReference>
<protein>
    <recommendedName>
        <fullName evidence="3">Coiled-coil and C2 domain-containing protein 1B</fullName>
    </recommendedName>
</protein>
<dbReference type="AlphaFoldDB" id="A0AAV7SA07"/>
<dbReference type="FunFam" id="2.60.40.150:FF:000104">
    <property type="entry name" value="coiled-coil and C2 domain-containing protein 1B"/>
    <property type="match status" value="1"/>
</dbReference>
<evidence type="ECO:0000256" key="1">
    <source>
        <dbReference type="ARBA" id="ARBA00010672"/>
    </source>
</evidence>
<evidence type="ECO:0000256" key="2">
    <source>
        <dbReference type="ARBA" id="ARBA00023054"/>
    </source>
</evidence>
<dbReference type="EMBL" id="JANPWB010000008">
    <property type="protein sequence ID" value="KAJ1160913.1"/>
    <property type="molecule type" value="Genomic_DNA"/>
</dbReference>
<dbReference type="Pfam" id="PF00168">
    <property type="entry name" value="C2"/>
    <property type="match status" value="1"/>
</dbReference>
<feature type="region of interest" description="Disordered" evidence="4">
    <location>
        <begin position="448"/>
        <end position="470"/>
    </location>
</feature>